<comment type="caution">
    <text evidence="5">The sequence shown here is derived from an EMBL/GenBank/DDBJ whole genome shotgun (WGS) entry which is preliminary data.</text>
</comment>
<evidence type="ECO:0000256" key="2">
    <source>
        <dbReference type="ARBA" id="ARBA00034301"/>
    </source>
</evidence>
<organism evidence="5 6">
    <name type="scientific">Paenibacillus sacheonensis</name>
    <dbReference type="NCBI Taxonomy" id="742054"/>
    <lineage>
        <taxon>Bacteria</taxon>
        <taxon>Bacillati</taxon>
        <taxon>Bacillota</taxon>
        <taxon>Bacilli</taxon>
        <taxon>Bacillales</taxon>
        <taxon>Paenibacillaceae</taxon>
        <taxon>Paenibacillus</taxon>
    </lineage>
</organism>
<evidence type="ECO:0000313" key="6">
    <source>
        <dbReference type="Proteomes" id="UP000558113"/>
    </source>
</evidence>
<dbReference type="InterPro" id="IPR050855">
    <property type="entry name" value="NDM-1-like"/>
</dbReference>
<dbReference type="CDD" id="cd07721">
    <property type="entry name" value="yflN-like_MBL-fold"/>
    <property type="match status" value="1"/>
</dbReference>
<dbReference type="InterPro" id="IPR001279">
    <property type="entry name" value="Metallo-B-lactamas"/>
</dbReference>
<evidence type="ECO:0000256" key="3">
    <source>
        <dbReference type="ARBA" id="ARBA00048505"/>
    </source>
</evidence>
<dbReference type="Proteomes" id="UP000558113">
    <property type="component" value="Unassembled WGS sequence"/>
</dbReference>
<dbReference type="EMBL" id="JAAAMU010000007">
    <property type="protein sequence ID" value="NBC70492.1"/>
    <property type="molecule type" value="Genomic_DNA"/>
</dbReference>
<reference evidence="5 6" key="1">
    <citation type="submission" date="2020-01" db="EMBL/GenBank/DDBJ databases">
        <title>Paenibacillus soybeanensis sp. nov. isolated from the nodules of soybean (Glycine max(L.) Merr).</title>
        <authorList>
            <person name="Wang H."/>
        </authorList>
    </citation>
    <scope>NUCLEOTIDE SEQUENCE [LARGE SCALE GENOMIC DNA]</scope>
    <source>
        <strain evidence="5 6">DSM 23054</strain>
    </source>
</reference>
<keyword evidence="6" id="KW-1185">Reference proteome</keyword>
<gene>
    <name evidence="5" type="ORF">GT003_15935</name>
</gene>
<name>A0A7X4YQ40_9BACL</name>
<evidence type="ECO:0000313" key="5">
    <source>
        <dbReference type="EMBL" id="NBC70492.1"/>
    </source>
</evidence>
<proteinExistence type="predicted"/>
<keyword evidence="5" id="KW-0378">Hydrolase</keyword>
<dbReference type="GO" id="GO:0016787">
    <property type="term" value="F:hydrolase activity"/>
    <property type="evidence" value="ECO:0007669"/>
    <property type="project" value="UniProtKB-KW"/>
</dbReference>
<dbReference type="Pfam" id="PF00753">
    <property type="entry name" value="Lactamase_B"/>
    <property type="match status" value="1"/>
</dbReference>
<dbReference type="Gene3D" id="3.60.15.10">
    <property type="entry name" value="Ribonuclease Z/Hydroxyacylglutathione hydrolase-like"/>
    <property type="match status" value="1"/>
</dbReference>
<dbReference type="SUPFAM" id="SSF56281">
    <property type="entry name" value="Metallo-hydrolase/oxidoreductase"/>
    <property type="match status" value="1"/>
</dbReference>
<evidence type="ECO:0000256" key="1">
    <source>
        <dbReference type="ARBA" id="ARBA00034221"/>
    </source>
</evidence>
<dbReference type="SMART" id="SM00849">
    <property type="entry name" value="Lactamase_B"/>
    <property type="match status" value="1"/>
</dbReference>
<comment type="catalytic activity">
    <reaction evidence="3">
        <text>3',5'-cyclic UMP + H2O = UMP + H(+)</text>
        <dbReference type="Rhea" id="RHEA:70575"/>
        <dbReference type="ChEBI" id="CHEBI:15377"/>
        <dbReference type="ChEBI" id="CHEBI:15378"/>
        <dbReference type="ChEBI" id="CHEBI:57865"/>
        <dbReference type="ChEBI" id="CHEBI:184387"/>
    </reaction>
    <physiologicalReaction direction="left-to-right" evidence="3">
        <dbReference type="Rhea" id="RHEA:70576"/>
    </physiologicalReaction>
</comment>
<dbReference type="PANTHER" id="PTHR42951">
    <property type="entry name" value="METALLO-BETA-LACTAMASE DOMAIN-CONTAINING"/>
    <property type="match status" value="1"/>
</dbReference>
<dbReference type="InterPro" id="IPR036866">
    <property type="entry name" value="RibonucZ/Hydroxyglut_hydro"/>
</dbReference>
<comment type="catalytic activity">
    <reaction evidence="1">
        <text>3',5'-cyclic CMP + H2O = CMP + H(+)</text>
        <dbReference type="Rhea" id="RHEA:72675"/>
        <dbReference type="ChEBI" id="CHEBI:15377"/>
        <dbReference type="ChEBI" id="CHEBI:15378"/>
        <dbReference type="ChEBI" id="CHEBI:58003"/>
        <dbReference type="ChEBI" id="CHEBI:60377"/>
    </reaction>
    <physiologicalReaction direction="left-to-right" evidence="1">
        <dbReference type="Rhea" id="RHEA:72676"/>
    </physiologicalReaction>
</comment>
<accession>A0A7X4YQ40</accession>
<feature type="domain" description="Metallo-beta-lactamase" evidence="4">
    <location>
        <begin position="27"/>
        <end position="210"/>
    </location>
</feature>
<evidence type="ECO:0000259" key="4">
    <source>
        <dbReference type="SMART" id="SM00849"/>
    </source>
</evidence>
<dbReference type="OrthoDB" id="9802248at2"/>
<dbReference type="AlphaFoldDB" id="A0A7X4YQ40"/>
<protein>
    <submittedName>
        <fullName evidence="5">MBL fold metallo-hydrolase</fullName>
    </submittedName>
</protein>
<sequence>MRRCSKVNPSGVGIRSIQLHMENRGQPFNPTVLWDDQDVVLVDTGLPGQTELIRAAFQEAGIPYEKLTKILITHQDMDHIGSLPELMAAFGDQVQALAHQAAVPYLAGEIPLEKSKRLVSHPVSVDVALQDGDVLPFAGGIQVVFTPGHTPDHTSFYHIPSQTLIAGDALTAQEGILQSYSPAYTPDQASALQSIAKFRSLELEKIIAYHGGECTDNLQGRLRTILDAGPVAVK</sequence>
<comment type="function">
    <text evidence="2">Counteracts the endogenous Pycsar antiviral defense system. Phosphodiesterase that enables metal-dependent hydrolysis of host cyclic nucleotide Pycsar defense signals such as cCMP and cUMP.</text>
</comment>
<dbReference type="PANTHER" id="PTHR42951:SF15">
    <property type="entry name" value="METALLO-BETA-LACTAMASE SUPERFAMILY PROTEIN"/>
    <property type="match status" value="1"/>
</dbReference>